<dbReference type="EMBL" id="SBJO01000161">
    <property type="protein sequence ID" value="KAF9762485.1"/>
    <property type="molecule type" value="Genomic_DNA"/>
</dbReference>
<dbReference type="PANTHER" id="PTHR24559">
    <property type="entry name" value="TRANSPOSON TY3-I GAG-POL POLYPROTEIN"/>
    <property type="match status" value="1"/>
</dbReference>
<dbReference type="CDD" id="cd01647">
    <property type="entry name" value="RT_LTR"/>
    <property type="match status" value="1"/>
</dbReference>
<dbReference type="InterPro" id="IPR043128">
    <property type="entry name" value="Rev_trsase/Diguanyl_cyclase"/>
</dbReference>
<accession>A0A9P6GXI2</accession>
<protein>
    <submittedName>
        <fullName evidence="2">Transposon Ty3-G Gag-Pol polyprotein</fullName>
    </submittedName>
</protein>
<reference evidence="2 3" key="1">
    <citation type="journal article" date="2020" name="Genome Biol. Evol.">
        <title>Comparative genomics of strictly vertically transmitted, feminizing microsporidia endosymbionts of amphipod crustaceans.</title>
        <authorList>
            <person name="Cormier A."/>
            <person name="Chebbi M.A."/>
            <person name="Giraud I."/>
            <person name="Wattier R."/>
            <person name="Teixeira M."/>
            <person name="Gilbert C."/>
            <person name="Rigaud T."/>
            <person name="Cordaux R."/>
        </authorList>
    </citation>
    <scope>NUCLEOTIDE SEQUENCE [LARGE SCALE GENOMIC DNA]</scope>
    <source>
        <strain evidence="2 3">Ou3-Ou53</strain>
    </source>
</reference>
<proteinExistence type="predicted"/>
<evidence type="ECO:0000313" key="2">
    <source>
        <dbReference type="EMBL" id="KAF9762485.1"/>
    </source>
</evidence>
<feature type="domain" description="Reverse transcriptase" evidence="1">
    <location>
        <begin position="49"/>
        <end position="214"/>
    </location>
</feature>
<dbReference type="InterPro" id="IPR053134">
    <property type="entry name" value="RNA-dir_DNA_polymerase"/>
</dbReference>
<dbReference type="PROSITE" id="PS50878">
    <property type="entry name" value="RT_POL"/>
    <property type="match status" value="1"/>
</dbReference>
<comment type="caution">
    <text evidence="2">The sequence shown here is derived from an EMBL/GenBank/DDBJ whole genome shotgun (WGS) entry which is preliminary data.</text>
</comment>
<dbReference type="Gene3D" id="3.10.10.10">
    <property type="entry name" value="HIV Type 1 Reverse Transcriptase, subunit A, domain 1"/>
    <property type="match status" value="1"/>
</dbReference>
<dbReference type="SUPFAM" id="SSF56672">
    <property type="entry name" value="DNA/RNA polymerases"/>
    <property type="match status" value="1"/>
</dbReference>
<organism evidence="2 3">
    <name type="scientific">Nosema granulosis</name>
    <dbReference type="NCBI Taxonomy" id="83296"/>
    <lineage>
        <taxon>Eukaryota</taxon>
        <taxon>Fungi</taxon>
        <taxon>Fungi incertae sedis</taxon>
        <taxon>Microsporidia</taxon>
        <taxon>Nosematidae</taxon>
        <taxon>Nosema</taxon>
    </lineage>
</organism>
<dbReference type="InterPro" id="IPR000477">
    <property type="entry name" value="RT_dom"/>
</dbReference>
<evidence type="ECO:0000259" key="1">
    <source>
        <dbReference type="PROSITE" id="PS50878"/>
    </source>
</evidence>
<sequence>MFITEISEISEMNVCKEGVHKIETADRGPIYQRTGRIPIHYETRIRKNLQLGIISRSTSAWCSRIVPVTKPDGTLRMCIDYRPLNKITKKDIYPLPRIDEILDALAGSEYFTSLDATSGYYQIAVDKRDRVKTAFAWKERLFELNRMPFGLCNAPAILQRTMDKILGNERGICVLPYLDDIIIYSKSLEEHKLHLTTVVSKLKDAGVCLNRKKC</sequence>
<dbReference type="OrthoDB" id="2369050at2759"/>
<dbReference type="Pfam" id="PF00078">
    <property type="entry name" value="RVT_1"/>
    <property type="match status" value="1"/>
</dbReference>
<dbReference type="PANTHER" id="PTHR24559:SF435">
    <property type="entry name" value="RIBONUCLEASE H"/>
    <property type="match status" value="1"/>
</dbReference>
<evidence type="ECO:0000313" key="3">
    <source>
        <dbReference type="Proteomes" id="UP000740883"/>
    </source>
</evidence>
<dbReference type="Gene3D" id="3.30.70.270">
    <property type="match status" value="1"/>
</dbReference>
<keyword evidence="3" id="KW-1185">Reference proteome</keyword>
<dbReference type="InterPro" id="IPR043502">
    <property type="entry name" value="DNA/RNA_pol_sf"/>
</dbReference>
<name>A0A9P6GXI2_9MICR</name>
<dbReference type="AlphaFoldDB" id="A0A9P6GXI2"/>
<gene>
    <name evidence="2" type="primary">TY3B-G_4</name>
    <name evidence="2" type="ORF">NGRA_1974</name>
</gene>
<dbReference type="Proteomes" id="UP000740883">
    <property type="component" value="Unassembled WGS sequence"/>
</dbReference>